<dbReference type="Proteomes" id="UP000035642">
    <property type="component" value="Unassembled WGS sequence"/>
</dbReference>
<organism evidence="2 3">
    <name type="scientific">Angiostrongylus cantonensis</name>
    <name type="common">Rat lungworm</name>
    <dbReference type="NCBI Taxonomy" id="6313"/>
    <lineage>
        <taxon>Eukaryota</taxon>
        <taxon>Metazoa</taxon>
        <taxon>Ecdysozoa</taxon>
        <taxon>Nematoda</taxon>
        <taxon>Chromadorea</taxon>
        <taxon>Rhabditida</taxon>
        <taxon>Rhabditina</taxon>
        <taxon>Rhabditomorpha</taxon>
        <taxon>Strongyloidea</taxon>
        <taxon>Metastrongylidae</taxon>
        <taxon>Angiostrongylus</taxon>
    </lineage>
</organism>
<dbReference type="WBParaSite" id="ACAC_0000859601-mRNA-1">
    <property type="protein sequence ID" value="ACAC_0000859601-mRNA-1"/>
    <property type="gene ID" value="ACAC_0000859601"/>
</dbReference>
<accession>A0A0K0DD53</accession>
<protein>
    <submittedName>
        <fullName evidence="3">Uncharacterized protein</fullName>
    </submittedName>
</protein>
<name>A0A0K0DD53_ANGCA</name>
<evidence type="ECO:0000313" key="2">
    <source>
        <dbReference type="Proteomes" id="UP000035642"/>
    </source>
</evidence>
<proteinExistence type="predicted"/>
<evidence type="ECO:0000256" key="1">
    <source>
        <dbReference type="SAM" id="Phobius"/>
    </source>
</evidence>
<keyword evidence="1" id="KW-0472">Membrane</keyword>
<keyword evidence="2" id="KW-1185">Reference proteome</keyword>
<dbReference type="AlphaFoldDB" id="A0A0K0DD53"/>
<keyword evidence="1" id="KW-0812">Transmembrane</keyword>
<reference evidence="3" key="2">
    <citation type="submission" date="2017-02" db="UniProtKB">
        <authorList>
            <consortium name="WormBaseParasite"/>
        </authorList>
    </citation>
    <scope>IDENTIFICATION</scope>
</reference>
<feature type="transmembrane region" description="Helical" evidence="1">
    <location>
        <begin position="45"/>
        <end position="68"/>
    </location>
</feature>
<keyword evidence="1" id="KW-1133">Transmembrane helix</keyword>
<reference evidence="2" key="1">
    <citation type="submission" date="2012-09" db="EMBL/GenBank/DDBJ databases">
        <authorList>
            <person name="Martin A.A."/>
        </authorList>
    </citation>
    <scope>NUCLEOTIDE SEQUENCE</scope>
</reference>
<evidence type="ECO:0000313" key="3">
    <source>
        <dbReference type="WBParaSite" id="ACAC_0000859601-mRNA-1"/>
    </source>
</evidence>
<sequence>MVKRFSVALVDRTCSLSSLQLCRRGHGVAYLEITRQHVTSLLQRICLFILESTMIILFILLFFSFTFVESGAVGECRSECVEQNLYKIVRVHLKEDLVMVGICKNTSVSTDSLSTVIPFVCHRKHGIWKLDNDVSSVSSLRAFKLGNRSKKGSHGRNEYSSDAYPNRIETCRYSQF</sequence>